<organism evidence="2 3">
    <name type="scientific">Allochromatium palmeri</name>
    <dbReference type="NCBI Taxonomy" id="231048"/>
    <lineage>
        <taxon>Bacteria</taxon>
        <taxon>Pseudomonadati</taxon>
        <taxon>Pseudomonadota</taxon>
        <taxon>Gammaproteobacteria</taxon>
        <taxon>Chromatiales</taxon>
        <taxon>Chromatiaceae</taxon>
        <taxon>Allochromatium</taxon>
    </lineage>
</organism>
<dbReference type="EMBL" id="WNKT01000003">
    <property type="protein sequence ID" value="MTW19944.1"/>
    <property type="molecule type" value="Genomic_DNA"/>
</dbReference>
<comment type="caution">
    <text evidence="2">The sequence shown here is derived from an EMBL/GenBank/DDBJ whole genome shotgun (WGS) entry which is preliminary data.</text>
</comment>
<reference evidence="2 3" key="1">
    <citation type="submission" date="2019-11" db="EMBL/GenBank/DDBJ databases">
        <title>Whole-genome sequence of the anaerobic purple sulfur bacterium Allochromatium palmeri DSM 15591.</title>
        <authorList>
            <person name="Kyndt J.A."/>
            <person name="Meyer T.E."/>
        </authorList>
    </citation>
    <scope>NUCLEOTIDE SEQUENCE [LARGE SCALE GENOMIC DNA]</scope>
    <source>
        <strain evidence="2 3">DSM 15591</strain>
    </source>
</reference>
<dbReference type="Proteomes" id="UP000434044">
    <property type="component" value="Unassembled WGS sequence"/>
</dbReference>
<dbReference type="AlphaFoldDB" id="A0A6N8EC70"/>
<dbReference type="SMART" id="SM00260">
    <property type="entry name" value="CheW"/>
    <property type="match status" value="1"/>
</dbReference>
<dbReference type="SUPFAM" id="SSF50341">
    <property type="entry name" value="CheW-like"/>
    <property type="match status" value="1"/>
</dbReference>
<evidence type="ECO:0000313" key="2">
    <source>
        <dbReference type="EMBL" id="MTW19944.1"/>
    </source>
</evidence>
<dbReference type="PANTHER" id="PTHR22617">
    <property type="entry name" value="CHEMOTAXIS SENSOR HISTIDINE KINASE-RELATED"/>
    <property type="match status" value="1"/>
</dbReference>
<dbReference type="PANTHER" id="PTHR22617:SF23">
    <property type="entry name" value="CHEMOTAXIS PROTEIN CHEW"/>
    <property type="match status" value="1"/>
</dbReference>
<accession>A0A6N8EC70</accession>
<dbReference type="InterPro" id="IPR002545">
    <property type="entry name" value="CheW-lke_dom"/>
</dbReference>
<keyword evidence="3" id="KW-1185">Reference proteome</keyword>
<dbReference type="OrthoDB" id="6589374at2"/>
<gene>
    <name evidence="2" type="ORF">GJ668_02415</name>
</gene>
<dbReference type="PROSITE" id="PS50851">
    <property type="entry name" value="CHEW"/>
    <property type="match status" value="1"/>
</dbReference>
<dbReference type="InterPro" id="IPR036061">
    <property type="entry name" value="CheW-like_dom_sf"/>
</dbReference>
<dbReference type="GO" id="GO:0005829">
    <property type="term" value="C:cytosol"/>
    <property type="evidence" value="ECO:0007669"/>
    <property type="project" value="TreeGrafter"/>
</dbReference>
<sequence length="187" mass="19992">MSHAMDSSPDHPNQDPLNEILARRRTDDTDCVVVDAPSVKLVIFDIGERLAALPGRQVSEILPLSTIHVVPGCPPALEGVISVRGDITSVIRLGDLLGITHGTPGRQGAILLAQGTQTVGGEPMRSGLRVDRVVDVLDIVEDRIQPVPETLNEPLHRVACGVFQLDACTVILLDLDALFQDYLNGAG</sequence>
<dbReference type="Pfam" id="PF01584">
    <property type="entry name" value="CheW"/>
    <property type="match status" value="1"/>
</dbReference>
<proteinExistence type="predicted"/>
<name>A0A6N8EC70_9GAMM</name>
<protein>
    <submittedName>
        <fullName evidence="2">Chemotaxis protein CheW</fullName>
    </submittedName>
</protein>
<dbReference type="Gene3D" id="2.30.30.40">
    <property type="entry name" value="SH3 Domains"/>
    <property type="match status" value="1"/>
</dbReference>
<evidence type="ECO:0000313" key="3">
    <source>
        <dbReference type="Proteomes" id="UP000434044"/>
    </source>
</evidence>
<dbReference type="InterPro" id="IPR039315">
    <property type="entry name" value="CheW"/>
</dbReference>
<dbReference type="GO" id="GO:0006935">
    <property type="term" value="P:chemotaxis"/>
    <property type="evidence" value="ECO:0007669"/>
    <property type="project" value="InterPro"/>
</dbReference>
<dbReference type="Gene3D" id="2.40.50.180">
    <property type="entry name" value="CheA-289, Domain 4"/>
    <property type="match status" value="1"/>
</dbReference>
<feature type="domain" description="CheW-like" evidence="1">
    <location>
        <begin position="38"/>
        <end position="184"/>
    </location>
</feature>
<dbReference type="RefSeq" id="WP_155448525.1">
    <property type="nucleotide sequence ID" value="NZ_WNKT01000003.1"/>
</dbReference>
<dbReference type="GO" id="GO:0007165">
    <property type="term" value="P:signal transduction"/>
    <property type="evidence" value="ECO:0007669"/>
    <property type="project" value="InterPro"/>
</dbReference>
<evidence type="ECO:0000259" key="1">
    <source>
        <dbReference type="PROSITE" id="PS50851"/>
    </source>
</evidence>